<keyword evidence="2 4" id="KW-0808">Transferase</keyword>
<dbReference type="EC" id="2.4.-.-" evidence="4"/>
<evidence type="ECO:0000313" key="4">
    <source>
        <dbReference type="EMBL" id="MFB9375601.1"/>
    </source>
</evidence>
<dbReference type="GO" id="GO:0016757">
    <property type="term" value="F:glycosyltransferase activity"/>
    <property type="evidence" value="ECO:0007669"/>
    <property type="project" value="UniProtKB-KW"/>
</dbReference>
<dbReference type="Gene3D" id="3.40.50.2000">
    <property type="entry name" value="Glycogen Phosphorylase B"/>
    <property type="match status" value="2"/>
</dbReference>
<feature type="domain" description="Glycosyltransferase subfamily 4-like N-terminal" evidence="3">
    <location>
        <begin position="15"/>
        <end position="175"/>
    </location>
</feature>
<proteinExistence type="predicted"/>
<comment type="caution">
    <text evidence="4">The sequence shown here is derived from an EMBL/GenBank/DDBJ whole genome shotgun (WGS) entry which is preliminary data.</text>
</comment>
<keyword evidence="1 4" id="KW-0328">Glycosyltransferase</keyword>
<sequence>MIGPSAHPVVEPYAGGLESFVGTLTAGLRERGHDVTLFAAAGSAGADTSLSFPGVGWHPSEIAAGDTSMPAARFMADHHAHLRLMTALRRDFRGRLDVVHNNSLHYLPLSMAETLPFPLLTTLHTPPTPWLESAILAGGGGAGADTVFTCVSASTARQWTHVVAEPRVIPNGVPVHQWPLGPGGGNLLWFGRICPEKAPHLAVAAATRAGRDLDLVGPISDPAYFEALIRPELGDRVGSRIRYLGHLGGAELADRVGRAAAVLVTPVWDEPFGLVIAEAAMCGTPTIAFDRGGVSETLGAGGLAPVGLTVPEGDVDAMAAAIGPATALDRAAVRARAVRRFGVDRVVDAYEALYREVVAGAADLTDQVDEAAS</sequence>
<dbReference type="Pfam" id="PF13439">
    <property type="entry name" value="Glyco_transf_4"/>
    <property type="match status" value="1"/>
</dbReference>
<gene>
    <name evidence="4" type="ORF">ACFFVI_01340</name>
</gene>
<dbReference type="EMBL" id="JBHMDM010000001">
    <property type="protein sequence ID" value="MFB9375601.1"/>
    <property type="molecule type" value="Genomic_DNA"/>
</dbReference>
<evidence type="ECO:0000256" key="2">
    <source>
        <dbReference type="ARBA" id="ARBA00022679"/>
    </source>
</evidence>
<dbReference type="SUPFAM" id="SSF53756">
    <property type="entry name" value="UDP-Glycosyltransferase/glycogen phosphorylase"/>
    <property type="match status" value="1"/>
</dbReference>
<keyword evidence="5" id="KW-1185">Reference proteome</keyword>
<evidence type="ECO:0000259" key="3">
    <source>
        <dbReference type="Pfam" id="PF13439"/>
    </source>
</evidence>
<name>A0ABV5LNJ8_9ACTN</name>
<protein>
    <submittedName>
        <fullName evidence="4">Glycosyltransferase</fullName>
        <ecNumber evidence="4">2.4.-.-</ecNumber>
    </submittedName>
</protein>
<evidence type="ECO:0000313" key="5">
    <source>
        <dbReference type="Proteomes" id="UP001589748"/>
    </source>
</evidence>
<dbReference type="PANTHER" id="PTHR12526">
    <property type="entry name" value="GLYCOSYLTRANSFERASE"/>
    <property type="match status" value="1"/>
</dbReference>
<accession>A0ABV5LNJ8</accession>
<dbReference type="Proteomes" id="UP001589748">
    <property type="component" value="Unassembled WGS sequence"/>
</dbReference>
<evidence type="ECO:0000256" key="1">
    <source>
        <dbReference type="ARBA" id="ARBA00022676"/>
    </source>
</evidence>
<dbReference type="RefSeq" id="WP_380140238.1">
    <property type="nucleotide sequence ID" value="NZ_JBHLUI010000012.1"/>
</dbReference>
<organism evidence="4 5">
    <name type="scientific">Kineococcus gynurae</name>
    <dbReference type="NCBI Taxonomy" id="452979"/>
    <lineage>
        <taxon>Bacteria</taxon>
        <taxon>Bacillati</taxon>
        <taxon>Actinomycetota</taxon>
        <taxon>Actinomycetes</taxon>
        <taxon>Kineosporiales</taxon>
        <taxon>Kineosporiaceae</taxon>
        <taxon>Kineococcus</taxon>
    </lineage>
</organism>
<dbReference type="PANTHER" id="PTHR12526:SF595">
    <property type="entry name" value="BLL5217 PROTEIN"/>
    <property type="match status" value="1"/>
</dbReference>
<dbReference type="Pfam" id="PF13692">
    <property type="entry name" value="Glyco_trans_1_4"/>
    <property type="match status" value="1"/>
</dbReference>
<dbReference type="InterPro" id="IPR028098">
    <property type="entry name" value="Glyco_trans_4-like_N"/>
</dbReference>
<reference evidence="4 5" key="1">
    <citation type="submission" date="2024-09" db="EMBL/GenBank/DDBJ databases">
        <authorList>
            <person name="Sun Q."/>
            <person name="Mori K."/>
        </authorList>
    </citation>
    <scope>NUCLEOTIDE SEQUENCE [LARGE SCALE GENOMIC DNA]</scope>
    <source>
        <strain evidence="4 5">TISTR 1856</strain>
    </source>
</reference>